<sequence>MSQDPLINYLTENRKSVSQDFFKEKKLYKEYFRSESIKLPEATSVQKSLSDLLLSRESRREFGEGDISIDDLSSILFWSAGAVTRAKDNTVRRMQPSGGAKYPVEIYVAVLKAGAVQKGVYHYNVKNHSLENLPTTDEIDILNCLPTHDEFAKQGQFLILFSFVKNRSFRKYGALAYKLAFIESGHISQNMYLITEALGHSCCGMGTSEGGSYDEVLNLNEAEESIFYALVLGARSK</sequence>
<comment type="caution">
    <text evidence="2">The sequence shown here is derived from an EMBL/GenBank/DDBJ whole genome shotgun (WGS) entry which is preliminary data.</text>
</comment>
<dbReference type="CDD" id="cd02142">
    <property type="entry name" value="McbC_SagB-like_oxidoreductase"/>
    <property type="match status" value="1"/>
</dbReference>
<gene>
    <name evidence="2" type="ORF">A3G90_01215</name>
</gene>
<evidence type="ECO:0000313" key="2">
    <source>
        <dbReference type="EMBL" id="OGG84689.1"/>
    </source>
</evidence>
<dbReference type="PANTHER" id="PTHR43745">
    <property type="entry name" value="NITROREDUCTASE MJ1384-RELATED"/>
    <property type="match status" value="1"/>
</dbReference>
<dbReference type="InterPro" id="IPR029479">
    <property type="entry name" value="Nitroreductase"/>
</dbReference>
<dbReference type="InterPro" id="IPR000415">
    <property type="entry name" value="Nitroreductase-like"/>
</dbReference>
<dbReference type="SUPFAM" id="SSF55469">
    <property type="entry name" value="FMN-dependent nitroreductase-like"/>
    <property type="match status" value="1"/>
</dbReference>
<dbReference type="STRING" id="1798525.A3G90_01215"/>
<dbReference type="InterPro" id="IPR020051">
    <property type="entry name" value="SagB-type_dehydrogenase"/>
</dbReference>
<dbReference type="EMBL" id="MFMM01000001">
    <property type="protein sequence ID" value="OGG84689.1"/>
    <property type="molecule type" value="Genomic_DNA"/>
</dbReference>
<proteinExistence type="predicted"/>
<dbReference type="PANTHER" id="PTHR43745:SF2">
    <property type="entry name" value="NITROREDUCTASE MJ1384-RELATED"/>
    <property type="match status" value="1"/>
</dbReference>
<protein>
    <recommendedName>
        <fullName evidence="1">Nitroreductase domain-containing protein</fullName>
    </recommendedName>
</protein>
<organism evidence="2 3">
    <name type="scientific">Candidatus Kaiserbacteria bacterium RIFCSPLOWO2_12_FULL_45_26</name>
    <dbReference type="NCBI Taxonomy" id="1798525"/>
    <lineage>
        <taxon>Bacteria</taxon>
        <taxon>Candidatus Kaiseribacteriota</taxon>
    </lineage>
</organism>
<dbReference type="AlphaFoldDB" id="A0A1F6FFQ6"/>
<evidence type="ECO:0000313" key="3">
    <source>
        <dbReference type="Proteomes" id="UP000177325"/>
    </source>
</evidence>
<name>A0A1F6FFQ6_9BACT</name>
<accession>A0A1F6FFQ6</accession>
<dbReference type="GO" id="GO:0016491">
    <property type="term" value="F:oxidoreductase activity"/>
    <property type="evidence" value="ECO:0007669"/>
    <property type="project" value="InterPro"/>
</dbReference>
<dbReference type="Proteomes" id="UP000177325">
    <property type="component" value="Unassembled WGS sequence"/>
</dbReference>
<dbReference type="Gene3D" id="3.40.109.10">
    <property type="entry name" value="NADH Oxidase"/>
    <property type="match status" value="1"/>
</dbReference>
<feature type="domain" description="Nitroreductase" evidence="1">
    <location>
        <begin position="54"/>
        <end position="233"/>
    </location>
</feature>
<dbReference type="Pfam" id="PF00881">
    <property type="entry name" value="Nitroreductase"/>
    <property type="match status" value="1"/>
</dbReference>
<dbReference type="NCBIfam" id="TIGR03605">
    <property type="entry name" value="antibiot_sagB"/>
    <property type="match status" value="1"/>
</dbReference>
<evidence type="ECO:0000259" key="1">
    <source>
        <dbReference type="Pfam" id="PF00881"/>
    </source>
</evidence>
<reference evidence="2 3" key="1">
    <citation type="journal article" date="2016" name="Nat. Commun.">
        <title>Thousands of microbial genomes shed light on interconnected biogeochemical processes in an aquifer system.</title>
        <authorList>
            <person name="Anantharaman K."/>
            <person name="Brown C.T."/>
            <person name="Hug L.A."/>
            <person name="Sharon I."/>
            <person name="Castelle C.J."/>
            <person name="Probst A.J."/>
            <person name="Thomas B.C."/>
            <person name="Singh A."/>
            <person name="Wilkins M.J."/>
            <person name="Karaoz U."/>
            <person name="Brodie E.L."/>
            <person name="Williams K.H."/>
            <person name="Hubbard S.S."/>
            <person name="Banfield J.F."/>
        </authorList>
    </citation>
    <scope>NUCLEOTIDE SEQUENCE [LARGE SCALE GENOMIC DNA]</scope>
</reference>
<dbReference type="InterPro" id="IPR052544">
    <property type="entry name" value="Bacteriocin_Proc_Enz"/>
</dbReference>